<dbReference type="CDD" id="cd02947">
    <property type="entry name" value="TRX_family"/>
    <property type="match status" value="1"/>
</dbReference>
<dbReference type="Ensembl" id="ENSSMRT00000027893.1">
    <property type="protein sequence ID" value="ENSSMRP00000023807.1"/>
    <property type="gene ID" value="ENSSMRG00000018468.1"/>
</dbReference>
<dbReference type="InterPro" id="IPR036249">
    <property type="entry name" value="Thioredoxin-like_sf"/>
</dbReference>
<sequence length="153" mass="16870">QAFLPCAIAYILPVISPGNPPKPLAETVGRRALRAPLRHGVSAVPLFSVTMPATKTIFIIQVFQVLKSQKPFVIDFHAQRCRSCKIMGPRLVLMAKVGFDEDAVLSCFHVYLAYPVLGTSGLSSTFRGILPRGKENRFLRVLLPSPYTYIATI</sequence>
<reference evidence="1" key="2">
    <citation type="submission" date="2025-09" db="UniProtKB">
        <authorList>
            <consortium name="Ensembl"/>
        </authorList>
    </citation>
    <scope>IDENTIFICATION</scope>
</reference>
<dbReference type="AlphaFoldDB" id="A0A8D0DYR3"/>
<protein>
    <recommendedName>
        <fullName evidence="3">Thioredoxin domain-containing protein</fullName>
    </recommendedName>
</protein>
<dbReference type="SUPFAM" id="SSF52833">
    <property type="entry name" value="Thioredoxin-like"/>
    <property type="match status" value="1"/>
</dbReference>
<keyword evidence="2" id="KW-1185">Reference proteome</keyword>
<reference evidence="1" key="1">
    <citation type="submission" date="2025-08" db="UniProtKB">
        <authorList>
            <consortium name="Ensembl"/>
        </authorList>
    </citation>
    <scope>IDENTIFICATION</scope>
</reference>
<proteinExistence type="predicted"/>
<evidence type="ECO:0000313" key="1">
    <source>
        <dbReference type="Ensembl" id="ENSSMRP00000023807.1"/>
    </source>
</evidence>
<evidence type="ECO:0000313" key="2">
    <source>
        <dbReference type="Proteomes" id="UP000694421"/>
    </source>
</evidence>
<dbReference type="Proteomes" id="UP000694421">
    <property type="component" value="Unplaced"/>
</dbReference>
<evidence type="ECO:0008006" key="3">
    <source>
        <dbReference type="Google" id="ProtNLM"/>
    </source>
</evidence>
<name>A0A8D0DYR3_SALMN</name>
<organism evidence="1 2">
    <name type="scientific">Salvator merianae</name>
    <name type="common">Argentine black and white tegu</name>
    <name type="synonym">Tupinambis merianae</name>
    <dbReference type="NCBI Taxonomy" id="96440"/>
    <lineage>
        <taxon>Eukaryota</taxon>
        <taxon>Metazoa</taxon>
        <taxon>Chordata</taxon>
        <taxon>Craniata</taxon>
        <taxon>Vertebrata</taxon>
        <taxon>Euteleostomi</taxon>
        <taxon>Lepidosauria</taxon>
        <taxon>Squamata</taxon>
        <taxon>Bifurcata</taxon>
        <taxon>Unidentata</taxon>
        <taxon>Episquamata</taxon>
        <taxon>Laterata</taxon>
        <taxon>Teiioidea</taxon>
        <taxon>Teiidae</taxon>
        <taxon>Salvator</taxon>
    </lineage>
</organism>
<accession>A0A8D0DYR3</accession>